<gene>
    <name evidence="2" type="primary">WBGene00283683</name>
</gene>
<feature type="compositionally biased region" description="Low complexity" evidence="1">
    <location>
        <begin position="9"/>
        <end position="20"/>
    </location>
</feature>
<sequence length="193" mass="22211">MSGNYVIPGSSRQLSGSLGQQRHRGGATVMPIARRRPVGQARRDEEEEEDEEESMRGGRHIDKNVRGVMKRRKREKRTHGIKELEWNWSGIGRERERANYWKHLTRLLHQLRPLLCCVACGARPNEGTVAMKKMKKKTPVRSKRGEEEEGPFEQQPEGGQAPNGHCRNHDGTRNENQKRRYPKGTKTVRVRGT</sequence>
<accession>A0A8R1Z4F4</accession>
<feature type="compositionally biased region" description="Basic and acidic residues" evidence="1">
    <location>
        <begin position="167"/>
        <end position="178"/>
    </location>
</feature>
<feature type="compositionally biased region" description="Basic residues" evidence="1">
    <location>
        <begin position="132"/>
        <end position="142"/>
    </location>
</feature>
<accession>A0A2A6BXZ3</accession>
<keyword evidence="3" id="KW-1185">Reference proteome</keyword>
<feature type="compositionally biased region" description="Low complexity" evidence="1">
    <location>
        <begin position="152"/>
        <end position="162"/>
    </location>
</feature>
<feature type="region of interest" description="Disordered" evidence="1">
    <location>
        <begin position="131"/>
        <end position="193"/>
    </location>
</feature>
<evidence type="ECO:0000313" key="3">
    <source>
        <dbReference type="Proteomes" id="UP000005239"/>
    </source>
</evidence>
<feature type="compositionally biased region" description="Basic residues" evidence="1">
    <location>
        <begin position="179"/>
        <end position="193"/>
    </location>
</feature>
<protein>
    <submittedName>
        <fullName evidence="2">Uncharacterized protein</fullName>
    </submittedName>
</protein>
<organism evidence="2 3">
    <name type="scientific">Pristionchus pacificus</name>
    <name type="common">Parasitic nematode worm</name>
    <dbReference type="NCBI Taxonomy" id="54126"/>
    <lineage>
        <taxon>Eukaryota</taxon>
        <taxon>Metazoa</taxon>
        <taxon>Ecdysozoa</taxon>
        <taxon>Nematoda</taxon>
        <taxon>Chromadorea</taxon>
        <taxon>Rhabditida</taxon>
        <taxon>Rhabditina</taxon>
        <taxon>Diplogasteromorpha</taxon>
        <taxon>Diplogasteroidea</taxon>
        <taxon>Neodiplogasteridae</taxon>
        <taxon>Pristionchus</taxon>
    </lineage>
</organism>
<reference evidence="3" key="1">
    <citation type="journal article" date="2008" name="Nat. Genet.">
        <title>The Pristionchus pacificus genome provides a unique perspective on nematode lifestyle and parasitism.</title>
        <authorList>
            <person name="Dieterich C."/>
            <person name="Clifton S.W."/>
            <person name="Schuster L.N."/>
            <person name="Chinwalla A."/>
            <person name="Delehaunty K."/>
            <person name="Dinkelacker I."/>
            <person name="Fulton L."/>
            <person name="Fulton R."/>
            <person name="Godfrey J."/>
            <person name="Minx P."/>
            <person name="Mitreva M."/>
            <person name="Roeseler W."/>
            <person name="Tian H."/>
            <person name="Witte H."/>
            <person name="Yang S.P."/>
            <person name="Wilson R.K."/>
            <person name="Sommer R.J."/>
        </authorList>
    </citation>
    <scope>NUCLEOTIDE SEQUENCE [LARGE SCALE GENOMIC DNA]</scope>
    <source>
        <strain evidence="3">PS312</strain>
    </source>
</reference>
<proteinExistence type="predicted"/>
<feature type="region of interest" description="Disordered" evidence="1">
    <location>
        <begin position="1"/>
        <end position="58"/>
    </location>
</feature>
<name>A0A2A6BXZ3_PRIPA</name>
<dbReference type="EnsemblMetazoa" id="PPA45314.1">
    <property type="protein sequence ID" value="PPA45314.1"/>
    <property type="gene ID" value="WBGene00283683"/>
</dbReference>
<dbReference type="AlphaFoldDB" id="A0A2A6BXZ3"/>
<evidence type="ECO:0000313" key="2">
    <source>
        <dbReference type="EnsemblMetazoa" id="PPA45314.1"/>
    </source>
</evidence>
<reference evidence="2" key="2">
    <citation type="submission" date="2022-06" db="UniProtKB">
        <authorList>
            <consortium name="EnsemblMetazoa"/>
        </authorList>
    </citation>
    <scope>IDENTIFICATION</scope>
    <source>
        <strain evidence="2">PS312</strain>
    </source>
</reference>
<evidence type="ECO:0000256" key="1">
    <source>
        <dbReference type="SAM" id="MobiDB-lite"/>
    </source>
</evidence>
<dbReference type="Proteomes" id="UP000005239">
    <property type="component" value="Unassembled WGS sequence"/>
</dbReference>